<dbReference type="OrthoDB" id="60433at2759"/>
<accession>A0A3P7C1F6</accession>
<dbReference type="SUPFAM" id="SSF48403">
    <property type="entry name" value="Ankyrin repeat"/>
    <property type="match status" value="1"/>
</dbReference>
<dbReference type="AlphaFoldDB" id="A0A3P7C1F6"/>
<organism evidence="1 2">
    <name type="scientific">Schistocephalus solidus</name>
    <name type="common">Tapeworm</name>
    <dbReference type="NCBI Taxonomy" id="70667"/>
    <lineage>
        <taxon>Eukaryota</taxon>
        <taxon>Metazoa</taxon>
        <taxon>Spiralia</taxon>
        <taxon>Lophotrochozoa</taxon>
        <taxon>Platyhelminthes</taxon>
        <taxon>Cestoda</taxon>
        <taxon>Eucestoda</taxon>
        <taxon>Diphyllobothriidea</taxon>
        <taxon>Diphyllobothriidae</taxon>
        <taxon>Schistocephalus</taxon>
    </lineage>
</organism>
<protein>
    <submittedName>
        <fullName evidence="1">Uncharacterized protein</fullName>
    </submittedName>
</protein>
<dbReference type="Proteomes" id="UP000275846">
    <property type="component" value="Unassembled WGS sequence"/>
</dbReference>
<sequence length="118" mass="13024">MQTALHYAAKAGNIRSLDLLVKQYRADVNTQSKAGVSTLPYALSSQSEKCRQTTGMRLEESVLLVAKSTQPRLLILKHRRWRMSSLCTECGGGLLRNLSGALKQLSESYSTPIPSRSN</sequence>
<dbReference type="InterPro" id="IPR036770">
    <property type="entry name" value="Ankyrin_rpt-contain_sf"/>
</dbReference>
<reference evidence="1 2" key="1">
    <citation type="submission" date="2018-11" db="EMBL/GenBank/DDBJ databases">
        <authorList>
            <consortium name="Pathogen Informatics"/>
        </authorList>
    </citation>
    <scope>NUCLEOTIDE SEQUENCE [LARGE SCALE GENOMIC DNA]</scope>
    <source>
        <strain evidence="1 2">NST_G2</strain>
    </source>
</reference>
<dbReference type="Gene3D" id="1.25.40.20">
    <property type="entry name" value="Ankyrin repeat-containing domain"/>
    <property type="match status" value="1"/>
</dbReference>
<dbReference type="Pfam" id="PF00023">
    <property type="entry name" value="Ank"/>
    <property type="match status" value="1"/>
</dbReference>
<dbReference type="InterPro" id="IPR002110">
    <property type="entry name" value="Ankyrin_rpt"/>
</dbReference>
<dbReference type="EMBL" id="UYSU01003631">
    <property type="protein sequence ID" value="VDL87915.1"/>
    <property type="molecule type" value="Genomic_DNA"/>
</dbReference>
<proteinExistence type="predicted"/>
<evidence type="ECO:0000313" key="2">
    <source>
        <dbReference type="Proteomes" id="UP000275846"/>
    </source>
</evidence>
<gene>
    <name evidence="1" type="ORF">SSLN_LOCUS1530</name>
</gene>
<evidence type="ECO:0000313" key="1">
    <source>
        <dbReference type="EMBL" id="VDL87915.1"/>
    </source>
</evidence>
<name>A0A3P7C1F6_SCHSO</name>
<keyword evidence="2" id="KW-1185">Reference proteome</keyword>